<reference evidence="2" key="1">
    <citation type="journal article" date="2019" name="Int. J. Syst. Evol. Microbiol.">
        <title>The Global Catalogue of Microorganisms (GCM) 10K type strain sequencing project: providing services to taxonomists for standard genome sequencing and annotation.</title>
        <authorList>
            <consortium name="The Broad Institute Genomics Platform"/>
            <consortium name="The Broad Institute Genome Sequencing Center for Infectious Disease"/>
            <person name="Wu L."/>
            <person name="Ma J."/>
        </authorList>
    </citation>
    <scope>NUCLEOTIDE SEQUENCE [LARGE SCALE GENOMIC DNA]</scope>
    <source>
        <strain evidence="2">JCM 3296</strain>
    </source>
</reference>
<proteinExistence type="predicted"/>
<comment type="caution">
    <text evidence="1">The sequence shown here is derived from an EMBL/GenBank/DDBJ whole genome shotgun (WGS) entry which is preliminary data.</text>
</comment>
<protein>
    <submittedName>
        <fullName evidence="1">Uncharacterized protein</fullName>
    </submittedName>
</protein>
<name>A0ABQ2VGC5_9PSEU</name>
<accession>A0ABQ2VGC5</accession>
<keyword evidence="2" id="KW-1185">Reference proteome</keyword>
<sequence length="70" mass="7153">MAALPPIPKVVIPAPRLATPGGPGSGSLDPFDVRRAAGPVVHVTNHYPQAEPTSTTVNRSLQYAGALGVI</sequence>
<evidence type="ECO:0000313" key="1">
    <source>
        <dbReference type="EMBL" id="GGU85642.1"/>
    </source>
</evidence>
<dbReference type="Proteomes" id="UP000649573">
    <property type="component" value="Unassembled WGS sequence"/>
</dbReference>
<gene>
    <name evidence="1" type="ORF">GCM10010178_89750</name>
</gene>
<dbReference type="EMBL" id="BMRE01000096">
    <property type="protein sequence ID" value="GGU85642.1"/>
    <property type="molecule type" value="Genomic_DNA"/>
</dbReference>
<organism evidence="1 2">
    <name type="scientific">Lentzea flava</name>
    <dbReference type="NCBI Taxonomy" id="103732"/>
    <lineage>
        <taxon>Bacteria</taxon>
        <taxon>Bacillati</taxon>
        <taxon>Actinomycetota</taxon>
        <taxon>Actinomycetes</taxon>
        <taxon>Pseudonocardiales</taxon>
        <taxon>Pseudonocardiaceae</taxon>
        <taxon>Lentzea</taxon>
    </lineage>
</organism>
<evidence type="ECO:0000313" key="2">
    <source>
        <dbReference type="Proteomes" id="UP000649573"/>
    </source>
</evidence>